<sequence length="254" mass="28543">MDRAKPSGAIEEVTGSHPEDDVWPACIIENTSHRDGFIYKRNHGFLTQYRITDRCEMHFAFTKSHDANFSLKLAKIPINRGSVQLYGYIAGSLIEMTGPKRAISLCASVLFEFDMRIKNGDQEEDDLQLIDGAVGYCELGAPCWPFTNLIKGDYGAVDITLALIYRAVEATIEVVISELQNSFHLSLSSLRRYVVAVVMDTWMHLKFRVGQNGSRDGVERYISFEANQHGCAGRQVMFEFTSISVKVTWSTLPT</sequence>
<dbReference type="EMBL" id="CM003534">
    <property type="protein sequence ID" value="RCV34851.1"/>
    <property type="molecule type" value="Genomic_DNA"/>
</dbReference>
<organism evidence="2">
    <name type="scientific">Setaria italica</name>
    <name type="common">Foxtail millet</name>
    <name type="synonym">Panicum italicum</name>
    <dbReference type="NCBI Taxonomy" id="4555"/>
    <lineage>
        <taxon>Eukaryota</taxon>
        <taxon>Viridiplantae</taxon>
        <taxon>Streptophyta</taxon>
        <taxon>Embryophyta</taxon>
        <taxon>Tracheophyta</taxon>
        <taxon>Spermatophyta</taxon>
        <taxon>Magnoliopsida</taxon>
        <taxon>Liliopsida</taxon>
        <taxon>Poales</taxon>
        <taxon>Poaceae</taxon>
        <taxon>PACMAD clade</taxon>
        <taxon>Panicoideae</taxon>
        <taxon>Panicodae</taxon>
        <taxon>Paniceae</taxon>
        <taxon>Cenchrinae</taxon>
        <taxon>Setaria</taxon>
    </lineage>
</organism>
<dbReference type="Pfam" id="PF20241">
    <property type="entry name" value="DUF6598"/>
    <property type="match status" value="1"/>
</dbReference>
<gene>
    <name evidence="2" type="ORF">SETIT_7G191100v2</name>
</gene>
<dbReference type="PANTHER" id="PTHR33065">
    <property type="entry name" value="OS07G0486400 PROTEIN"/>
    <property type="match status" value="1"/>
</dbReference>
<evidence type="ECO:0000259" key="1">
    <source>
        <dbReference type="Pfam" id="PF20241"/>
    </source>
</evidence>
<reference evidence="2" key="1">
    <citation type="journal article" date="2012" name="Nat. Biotechnol.">
        <title>Reference genome sequence of the model plant Setaria.</title>
        <authorList>
            <person name="Bennetzen J.L."/>
            <person name="Schmutz J."/>
            <person name="Wang H."/>
            <person name="Percifield R."/>
            <person name="Hawkins J."/>
            <person name="Pontaroli A.C."/>
            <person name="Estep M."/>
            <person name="Feng L."/>
            <person name="Vaughn J.N."/>
            <person name="Grimwood J."/>
            <person name="Jenkins J."/>
            <person name="Barry K."/>
            <person name="Lindquist E."/>
            <person name="Hellsten U."/>
            <person name="Deshpande S."/>
            <person name="Wang X."/>
            <person name="Wu X."/>
            <person name="Mitros T."/>
            <person name="Triplett J."/>
            <person name="Yang X."/>
            <person name="Ye C.Y."/>
            <person name="Mauro-Herrera M."/>
            <person name="Wang L."/>
            <person name="Li P."/>
            <person name="Sharma M."/>
            <person name="Sharma R."/>
            <person name="Ronald P.C."/>
            <person name="Panaud O."/>
            <person name="Kellogg E.A."/>
            <person name="Brutnell T.P."/>
            <person name="Doust A.N."/>
            <person name="Tuskan G.A."/>
            <person name="Rokhsar D."/>
            <person name="Devos K.M."/>
        </authorList>
    </citation>
    <scope>NUCLEOTIDE SEQUENCE [LARGE SCALE GENOMIC DNA]</scope>
    <source>
        <strain evidence="2">Yugu1</strain>
    </source>
</reference>
<name>A0A368RXH8_SETIT</name>
<dbReference type="InterPro" id="IPR046533">
    <property type="entry name" value="DUF6598"/>
</dbReference>
<feature type="domain" description="DUF6598" evidence="1">
    <location>
        <begin position="92"/>
        <end position="184"/>
    </location>
</feature>
<dbReference type="STRING" id="4555.A0A368RXH8"/>
<dbReference type="OrthoDB" id="664446at2759"/>
<proteinExistence type="predicted"/>
<dbReference type="AlphaFoldDB" id="A0A368RXH8"/>
<protein>
    <recommendedName>
        <fullName evidence="1">DUF6598 domain-containing protein</fullName>
    </recommendedName>
</protein>
<dbReference type="PANTHER" id="PTHR33065:SF19">
    <property type="entry name" value="OS11G0130700 PROTEIN"/>
    <property type="match status" value="1"/>
</dbReference>
<evidence type="ECO:0000313" key="2">
    <source>
        <dbReference type="EMBL" id="RCV34851.1"/>
    </source>
</evidence>
<reference evidence="2" key="2">
    <citation type="submission" date="2015-07" db="EMBL/GenBank/DDBJ databases">
        <authorList>
            <person name="Noorani M."/>
        </authorList>
    </citation>
    <scope>NUCLEOTIDE SEQUENCE</scope>
    <source>
        <strain evidence="2">Yugu1</strain>
    </source>
</reference>
<accession>A0A368RXH8</accession>